<comment type="caution">
    <text evidence="1">The sequence shown here is derived from an EMBL/GenBank/DDBJ whole genome shotgun (WGS) entry which is preliminary data.</text>
</comment>
<evidence type="ECO:0000313" key="1">
    <source>
        <dbReference type="EMBL" id="HIT94542.1"/>
    </source>
</evidence>
<dbReference type="AlphaFoldDB" id="A0A9D1KSV2"/>
<organism evidence="1 2">
    <name type="scientific">Candidatus Faecivivens stercoripullorum</name>
    <dbReference type="NCBI Taxonomy" id="2840805"/>
    <lineage>
        <taxon>Bacteria</taxon>
        <taxon>Bacillati</taxon>
        <taxon>Bacillota</taxon>
        <taxon>Clostridia</taxon>
        <taxon>Eubacteriales</taxon>
        <taxon>Oscillospiraceae</taxon>
        <taxon>Oscillospiraceae incertae sedis</taxon>
        <taxon>Candidatus Faecivivens</taxon>
    </lineage>
</organism>
<reference evidence="1" key="1">
    <citation type="submission" date="2020-10" db="EMBL/GenBank/DDBJ databases">
        <authorList>
            <person name="Gilroy R."/>
        </authorList>
    </citation>
    <scope>NUCLEOTIDE SEQUENCE</scope>
    <source>
        <strain evidence="1">ChiBcec7-5410</strain>
    </source>
</reference>
<evidence type="ECO:0000313" key="2">
    <source>
        <dbReference type="Proteomes" id="UP000824160"/>
    </source>
</evidence>
<sequence length="228" mass="25494">MMKLKTITLDDLGTYLPARNRLSQLQTDFPENIPSVGSPSQGKVNLQKSIAENILVQNLLTDFLCFQAGTDFYLPSKLPETFYNSFYHLLRLARLADDEKNQKLRYSTPSCYLLFAFFDDLREGKIYPLFAENCKTYATLGKACIDHQRYQLVETDETPEPDLSDPLIRFIHDLPSGTPVDISVYLPVEKAVDNPTIQQMTALCGTVVLATGICGGVDCVAGLLGERK</sequence>
<gene>
    <name evidence="1" type="ORF">IAC43_05105</name>
</gene>
<dbReference type="Proteomes" id="UP000824160">
    <property type="component" value="Unassembled WGS sequence"/>
</dbReference>
<reference evidence="1" key="2">
    <citation type="journal article" date="2021" name="PeerJ">
        <title>Extensive microbial diversity within the chicken gut microbiome revealed by metagenomics and culture.</title>
        <authorList>
            <person name="Gilroy R."/>
            <person name="Ravi A."/>
            <person name="Getino M."/>
            <person name="Pursley I."/>
            <person name="Horton D.L."/>
            <person name="Alikhan N.F."/>
            <person name="Baker D."/>
            <person name="Gharbi K."/>
            <person name="Hall N."/>
            <person name="Watson M."/>
            <person name="Adriaenssens E.M."/>
            <person name="Foster-Nyarko E."/>
            <person name="Jarju S."/>
            <person name="Secka A."/>
            <person name="Antonio M."/>
            <person name="Oren A."/>
            <person name="Chaudhuri R.R."/>
            <person name="La Ragione R."/>
            <person name="Hildebrand F."/>
            <person name="Pallen M.J."/>
        </authorList>
    </citation>
    <scope>NUCLEOTIDE SEQUENCE</scope>
    <source>
        <strain evidence="1">ChiBcec7-5410</strain>
    </source>
</reference>
<name>A0A9D1KSV2_9FIRM</name>
<proteinExistence type="predicted"/>
<protein>
    <submittedName>
        <fullName evidence="1">Uncharacterized protein</fullName>
    </submittedName>
</protein>
<accession>A0A9D1KSV2</accession>
<dbReference type="EMBL" id="DVLW01000138">
    <property type="protein sequence ID" value="HIT94542.1"/>
    <property type="molecule type" value="Genomic_DNA"/>
</dbReference>